<dbReference type="InterPro" id="IPR008927">
    <property type="entry name" value="6-PGluconate_DH-like_C_sf"/>
</dbReference>
<accession>A0A127A4J4</accession>
<feature type="domain" description="Mannitol dehydrogenase N-terminal" evidence="4">
    <location>
        <begin position="22"/>
        <end position="263"/>
    </location>
</feature>
<reference evidence="6 7" key="1">
    <citation type="submission" date="2016-02" db="EMBL/GenBank/DDBJ databases">
        <title>Complete genome of Sinomonas atrocyanea KCTC 3377.</title>
        <authorList>
            <person name="Kim K.M."/>
        </authorList>
    </citation>
    <scope>NUCLEOTIDE SEQUENCE [LARGE SCALE GENOMIC DNA]</scope>
    <source>
        <strain evidence="6 7">KCTC 3377</strain>
    </source>
</reference>
<gene>
    <name evidence="6" type="ORF">SA2016_3585</name>
</gene>
<dbReference type="NCBIfam" id="NF002969">
    <property type="entry name" value="PRK03643.1"/>
    <property type="match status" value="1"/>
</dbReference>
<dbReference type="InterPro" id="IPR000669">
    <property type="entry name" value="Mannitol_DH"/>
</dbReference>
<dbReference type="Pfam" id="PF08125">
    <property type="entry name" value="Mannitol_dh_C"/>
    <property type="match status" value="1"/>
</dbReference>
<dbReference type="PANTHER" id="PTHR30524:SF0">
    <property type="entry name" value="ALTRONATE OXIDOREDUCTASE-RELATED"/>
    <property type="match status" value="1"/>
</dbReference>
<dbReference type="InterPro" id="IPR036291">
    <property type="entry name" value="NAD(P)-bd_dom_sf"/>
</dbReference>
<dbReference type="GO" id="GO:0005829">
    <property type="term" value="C:cytosol"/>
    <property type="evidence" value="ECO:0007669"/>
    <property type="project" value="TreeGrafter"/>
</dbReference>
<dbReference type="KEGG" id="satk:SA2016_3585"/>
<keyword evidence="7" id="KW-1185">Reference proteome</keyword>
<sequence length="485" mass="53650">MRAPSIGRLTATTVARPDLPITILQFGAGNFLRAFVDWMVSRANEDGVTRDGIAVVQVTDRPSRALDQLADQDGLFHVYLEGIRDRQPVKEVDLVTSVRAVLSAHRDVEEYERLVVSPDLKVVVSNTTEAGIEYVHGDDLAARPPRSFPAKVTALLHRRFAHFGGSPDAGLSFLCCELIEDNGSTLREYVLRHAAENGLGAAFEDWVRTACRFYDTLVDRIVPGFPQEEIGQVQAEIGFADELVVKAEHFYVWAIAGDPRIREDLPLDQAGLNVLFMEDIRPFRAKKVRILNGSHTAMSAVGLHMGCGTVRDAFADPQVEAYITRMVAQEVLPTIPGDRSDLEAFAQQILERFYNPFLQHALTDISLNALSKWTTRNLPVVLDRWAESAEAPLTILSLAALLVLYSGHSGNPDFQPRDDEREVEFLRTTFDRRDVPAWVRGAVGRLLLPGPVDAAVLARLSAETARAVELIFERGMAGALGEYLA</sequence>
<dbReference type="GO" id="GO:0008926">
    <property type="term" value="F:mannitol-1-phosphate 5-dehydrogenase activity"/>
    <property type="evidence" value="ECO:0007669"/>
    <property type="project" value="UniProtKB-EC"/>
</dbReference>
<evidence type="ECO:0000313" key="6">
    <source>
        <dbReference type="EMBL" id="AMM34243.1"/>
    </source>
</evidence>
<dbReference type="SUPFAM" id="SSF48179">
    <property type="entry name" value="6-phosphogluconate dehydrogenase C-terminal domain-like"/>
    <property type="match status" value="1"/>
</dbReference>
<dbReference type="AlphaFoldDB" id="A0A127A4J4"/>
<dbReference type="Pfam" id="PF01232">
    <property type="entry name" value="Mannitol_dh"/>
    <property type="match status" value="1"/>
</dbReference>
<evidence type="ECO:0000259" key="5">
    <source>
        <dbReference type="Pfam" id="PF08125"/>
    </source>
</evidence>
<organism evidence="6 7">
    <name type="scientific">Sinomonas atrocyanea</name>
    <dbReference type="NCBI Taxonomy" id="37927"/>
    <lineage>
        <taxon>Bacteria</taxon>
        <taxon>Bacillati</taxon>
        <taxon>Actinomycetota</taxon>
        <taxon>Actinomycetes</taxon>
        <taxon>Micrococcales</taxon>
        <taxon>Micrococcaceae</taxon>
        <taxon>Sinomonas</taxon>
    </lineage>
</organism>
<dbReference type="Proteomes" id="UP000070134">
    <property type="component" value="Chromosome"/>
</dbReference>
<keyword evidence="1" id="KW-0560">Oxidoreductase</keyword>
<dbReference type="PATRIC" id="fig|37927.3.peg.3677"/>
<dbReference type="Gene3D" id="3.40.50.720">
    <property type="entry name" value="NAD(P)-binding Rossmann-like Domain"/>
    <property type="match status" value="1"/>
</dbReference>
<feature type="domain" description="Mannitol dehydrogenase C-terminal" evidence="5">
    <location>
        <begin position="279"/>
        <end position="407"/>
    </location>
</feature>
<dbReference type="InterPro" id="IPR013118">
    <property type="entry name" value="Mannitol_DH_C"/>
</dbReference>
<evidence type="ECO:0000259" key="4">
    <source>
        <dbReference type="Pfam" id="PF01232"/>
    </source>
</evidence>
<dbReference type="RefSeq" id="WP_169803084.1">
    <property type="nucleotide sequence ID" value="NZ_BJMO01000029.1"/>
</dbReference>
<name>A0A127A4J4_9MICC</name>
<proteinExistence type="predicted"/>
<evidence type="ECO:0000256" key="2">
    <source>
        <dbReference type="ARBA" id="ARBA00023027"/>
    </source>
</evidence>
<keyword evidence="2" id="KW-0520">NAD</keyword>
<comment type="catalytic activity">
    <reaction evidence="3">
        <text>D-mannitol 1-phosphate + NAD(+) = beta-D-fructose 6-phosphate + NADH + H(+)</text>
        <dbReference type="Rhea" id="RHEA:19661"/>
        <dbReference type="ChEBI" id="CHEBI:15378"/>
        <dbReference type="ChEBI" id="CHEBI:57540"/>
        <dbReference type="ChEBI" id="CHEBI:57634"/>
        <dbReference type="ChEBI" id="CHEBI:57945"/>
        <dbReference type="ChEBI" id="CHEBI:61381"/>
        <dbReference type="EC" id="1.1.1.17"/>
    </reaction>
</comment>
<dbReference type="PRINTS" id="PR00084">
    <property type="entry name" value="MTLDHDRGNASE"/>
</dbReference>
<dbReference type="Gene3D" id="1.10.1040.10">
    <property type="entry name" value="N-(1-d-carboxylethyl)-l-norvaline Dehydrogenase, domain 2"/>
    <property type="match status" value="1"/>
</dbReference>
<dbReference type="GO" id="GO:0019592">
    <property type="term" value="P:mannitol catabolic process"/>
    <property type="evidence" value="ECO:0007669"/>
    <property type="project" value="TreeGrafter"/>
</dbReference>
<evidence type="ECO:0000313" key="7">
    <source>
        <dbReference type="Proteomes" id="UP000070134"/>
    </source>
</evidence>
<dbReference type="InterPro" id="IPR013131">
    <property type="entry name" value="Mannitol_DH_N"/>
</dbReference>
<dbReference type="SUPFAM" id="SSF51735">
    <property type="entry name" value="NAD(P)-binding Rossmann-fold domains"/>
    <property type="match status" value="1"/>
</dbReference>
<dbReference type="STRING" id="37927.SA2016_3585"/>
<dbReference type="PANTHER" id="PTHR30524">
    <property type="entry name" value="MANNITOL-1-PHOSPHATE 5-DEHYDROGENASE"/>
    <property type="match status" value="1"/>
</dbReference>
<evidence type="ECO:0000256" key="1">
    <source>
        <dbReference type="ARBA" id="ARBA00023002"/>
    </source>
</evidence>
<dbReference type="InterPro" id="IPR013328">
    <property type="entry name" value="6PGD_dom2"/>
</dbReference>
<dbReference type="EMBL" id="CP014518">
    <property type="protein sequence ID" value="AMM34243.1"/>
    <property type="molecule type" value="Genomic_DNA"/>
</dbReference>
<protein>
    <submittedName>
        <fullName evidence="6">Altronate oxidoreductase</fullName>
    </submittedName>
</protein>
<evidence type="ECO:0000256" key="3">
    <source>
        <dbReference type="ARBA" id="ARBA00048615"/>
    </source>
</evidence>